<keyword evidence="1" id="KW-0472">Membrane</keyword>
<evidence type="ECO:0000259" key="2">
    <source>
        <dbReference type="Pfam" id="PF13968"/>
    </source>
</evidence>
<dbReference type="OrthoDB" id="593012at2759"/>
<gene>
    <name evidence="3" type="ORF">PVAP13_2KG459100</name>
</gene>
<feature type="transmembrane region" description="Helical" evidence="1">
    <location>
        <begin position="57"/>
        <end position="84"/>
    </location>
</feature>
<proteinExistence type="predicted"/>
<feature type="transmembrane region" description="Helical" evidence="1">
    <location>
        <begin position="318"/>
        <end position="348"/>
    </location>
</feature>
<keyword evidence="1" id="KW-1133">Transmembrane helix</keyword>
<evidence type="ECO:0000313" key="4">
    <source>
        <dbReference type="Proteomes" id="UP000823388"/>
    </source>
</evidence>
<feature type="transmembrane region" description="Helical" evidence="1">
    <location>
        <begin position="142"/>
        <end position="162"/>
    </location>
</feature>
<dbReference type="AlphaFoldDB" id="A0A8T0W8P8"/>
<feature type="domain" description="DUF4220" evidence="2">
    <location>
        <begin position="61"/>
        <end position="406"/>
    </location>
</feature>
<accession>A0A8T0W8P8</accession>
<dbReference type="PANTHER" id="PTHR31325">
    <property type="entry name" value="OS01G0798800 PROTEIN-RELATED"/>
    <property type="match status" value="1"/>
</dbReference>
<protein>
    <recommendedName>
        <fullName evidence="2">DUF4220 domain-containing protein</fullName>
    </recommendedName>
</protein>
<keyword evidence="1" id="KW-0812">Transmembrane</keyword>
<feature type="transmembrane region" description="Helical" evidence="1">
    <location>
        <begin position="25"/>
        <end position="45"/>
    </location>
</feature>
<evidence type="ECO:0000313" key="3">
    <source>
        <dbReference type="EMBL" id="KAG2645821.1"/>
    </source>
</evidence>
<comment type="caution">
    <text evidence="3">The sequence shown here is derived from an EMBL/GenBank/DDBJ whole genome shotgun (WGS) entry which is preliminary data.</text>
</comment>
<name>A0A8T0W8P8_PANVG</name>
<dbReference type="Pfam" id="PF13968">
    <property type="entry name" value="DUF4220"/>
    <property type="match status" value="1"/>
</dbReference>
<organism evidence="3 4">
    <name type="scientific">Panicum virgatum</name>
    <name type="common">Blackwell switchgrass</name>
    <dbReference type="NCBI Taxonomy" id="38727"/>
    <lineage>
        <taxon>Eukaryota</taxon>
        <taxon>Viridiplantae</taxon>
        <taxon>Streptophyta</taxon>
        <taxon>Embryophyta</taxon>
        <taxon>Tracheophyta</taxon>
        <taxon>Spermatophyta</taxon>
        <taxon>Magnoliopsida</taxon>
        <taxon>Liliopsida</taxon>
        <taxon>Poales</taxon>
        <taxon>Poaceae</taxon>
        <taxon>PACMAD clade</taxon>
        <taxon>Panicoideae</taxon>
        <taxon>Panicodae</taxon>
        <taxon>Paniceae</taxon>
        <taxon>Panicinae</taxon>
        <taxon>Panicum</taxon>
        <taxon>Panicum sect. Hiantes</taxon>
    </lineage>
</organism>
<dbReference type="InterPro" id="IPR007658">
    <property type="entry name" value="DUF594"/>
</dbReference>
<sequence length="709" mass="79792">MFNPLQVIAGLFPVIRWLVDLWNGWSTQFLVLFSLTLQFVLLFLAGVRRHKDGGKRIFIIWLAYQLADYTTTYALGNLAAVSALHGHQLVALWAPFLLLHLGGPDNIAAYELEDNKLWARSTLTVAAQALGAGYVLYKNKNISSGGTFFWLAAVFMAVVGLVKSCEKILALRRANLSIIRDSMKTETSAKCTFFLEVEDDAPPRGGFNEDGRNRARVEEFVKKRAHALFHFCKSAMVDSSVDDNPPLLDSFRDHGISYRWKLIETELSLMYDILYTKAAVVHTLPGYCIRAASSLAVAASLLLFRFSNKAGYSRVDVAITYTLLGGALLLETTLLLTALLSTWTFAFLCTTRWSRLRHAMLCSGRWDKLRRVVVSLHRLAYATGIAVCLRLSRKWQGTMGQYSMLDKCTRWRTGSPPPLSGVWAWAVLGLLGPRSAWSVEVPGKVKDRVLNHISSIARGNDINTLGLIRKNWGEKALKPYESIAEVARLGAEIQEAIVVWHIATDILLAKLGKLTVRIEQQDVLDLDVGAIKAISQFMMFLLVKRPAMLPGLAQVKLYQRTEETLAKEWGDAAAADKLAPTLKPPASWIHSVCTMFMEQLRCGGPNSDPRLQRREKLAKWLYEHMPELDEHGKSSRVRFGIQLARRLYEREKTEKDSLQIVLALWTDILVFTANRCSRESHAKQLSRGGELTTLIWLMTEHRHRHEESG</sequence>
<evidence type="ECO:0000256" key="1">
    <source>
        <dbReference type="SAM" id="Phobius"/>
    </source>
</evidence>
<reference evidence="3" key="1">
    <citation type="submission" date="2020-05" db="EMBL/GenBank/DDBJ databases">
        <title>WGS assembly of Panicum virgatum.</title>
        <authorList>
            <person name="Lovell J.T."/>
            <person name="Jenkins J."/>
            <person name="Shu S."/>
            <person name="Juenger T.E."/>
            <person name="Schmutz J."/>
        </authorList>
    </citation>
    <scope>NUCLEOTIDE SEQUENCE</scope>
    <source>
        <strain evidence="3">AP13</strain>
    </source>
</reference>
<dbReference type="InterPro" id="IPR025315">
    <property type="entry name" value="DUF4220"/>
</dbReference>
<keyword evidence="4" id="KW-1185">Reference proteome</keyword>
<dbReference type="Proteomes" id="UP000823388">
    <property type="component" value="Chromosome 2K"/>
</dbReference>
<dbReference type="EMBL" id="CM029039">
    <property type="protein sequence ID" value="KAG2645821.1"/>
    <property type="molecule type" value="Genomic_DNA"/>
</dbReference>
<dbReference type="Pfam" id="PF04578">
    <property type="entry name" value="DUF594"/>
    <property type="match status" value="1"/>
</dbReference>